<organism evidence="11 12">
    <name type="scientific">Zasmidium cellare ATCC 36951</name>
    <dbReference type="NCBI Taxonomy" id="1080233"/>
    <lineage>
        <taxon>Eukaryota</taxon>
        <taxon>Fungi</taxon>
        <taxon>Dikarya</taxon>
        <taxon>Ascomycota</taxon>
        <taxon>Pezizomycotina</taxon>
        <taxon>Dothideomycetes</taxon>
        <taxon>Dothideomycetidae</taxon>
        <taxon>Mycosphaerellales</taxon>
        <taxon>Mycosphaerellaceae</taxon>
        <taxon>Zasmidium</taxon>
    </lineage>
</organism>
<dbReference type="InterPro" id="IPR003578">
    <property type="entry name" value="Small_GTPase_Rho"/>
</dbReference>
<dbReference type="SMART" id="SM00174">
    <property type="entry name" value="RHO"/>
    <property type="match status" value="1"/>
</dbReference>
<dbReference type="InterPro" id="IPR011990">
    <property type="entry name" value="TPR-like_helical_dom_sf"/>
</dbReference>
<evidence type="ECO:0000256" key="6">
    <source>
        <dbReference type="ARBA" id="ARBA00023134"/>
    </source>
</evidence>
<dbReference type="PROSITE" id="PS51420">
    <property type="entry name" value="RHO"/>
    <property type="match status" value="1"/>
</dbReference>
<comment type="similarity">
    <text evidence="2">Belongs to the small GTPase superfamily. Rho family.</text>
</comment>
<dbReference type="GO" id="GO:0005886">
    <property type="term" value="C:plasma membrane"/>
    <property type="evidence" value="ECO:0007669"/>
    <property type="project" value="UniProtKB-SubCell"/>
</dbReference>
<evidence type="ECO:0000313" key="11">
    <source>
        <dbReference type="EMBL" id="KAF2159529.1"/>
    </source>
</evidence>
<evidence type="ECO:0000313" key="12">
    <source>
        <dbReference type="Proteomes" id="UP000799537"/>
    </source>
</evidence>
<keyword evidence="5" id="KW-0547">Nucleotide-binding</keyword>
<name>A0A6A6C135_ZASCE</name>
<keyword evidence="12" id="KW-1185">Reference proteome</keyword>
<feature type="compositionally biased region" description="Polar residues" evidence="10">
    <location>
        <begin position="554"/>
        <end position="563"/>
    </location>
</feature>
<evidence type="ECO:0000256" key="2">
    <source>
        <dbReference type="ARBA" id="ARBA00010142"/>
    </source>
</evidence>
<dbReference type="GeneID" id="54562985"/>
<sequence>MPDPLSIVTGVAALLQSTWTVSVELKKFYDGVTVVKQSIQDLQQDVDGLSDVLGSMRTTFAVITAEQQTGTGHVASHWGNVSKAIVKGKDMLDQMVELVLDIGQTKKFLDGPRKQLRLNMAEERLTAFRGHIRSFQDTLQLSLATIILSNQEAYQKTNAQLLPNLGQLSRDVRKIAHDLDAIKASQNSTPSPQERIRAELLSSTRDCVQSAASIISSSTITGQQDDDARSVVADSNYGDCFPAEQIPAIDRYMRSDTVHGFEEMTPRAAPQSVIDVPTWSDESEGSSESESDVEIDLVDSLLEEGKQEAAVGDFKAAKESFSNCLKRLPAVDSTRKHDVAKRLDVLSCLLDAYKTEQNWLEAQKVLTQRIELRKHLLRTDDADYAHDVYLLACVMHESHDRVEAQLHARRAWARFKRLKQENGVRRCLLLLIAISTADNNVGDVKAYTVTLKRMGGNALDAPETPNAGVESSLDMSMKKLASPQPDVTKIPEPQHEEAVSLGLPVEDTTVIAIHPDEADTACFASEEGGSDNIQGCNVEDLPEIEQVAPLLDSKPTNASQESVSETKDDESGSEALQGDQLSDHDSISASSSSDADSNRELIPVNNNEIRPSTPTTRMSCDDENLAGLEELTLYTVEEETYPEPEQATTIKSSTTSRASLESGLDNVSQTSTVRSAPISPTGSSTGHRWPPRIVTVEYVISSGDEPQIFLGCNAENDWRLYLSRTYEDFESLQTDLWCDCPNEAAGLSHRVLPLKFGQLNYTREQQIEQLNDYLQDVLALPDHILDLPLIQNFFKLRPGDGEDAQPKVVVTTPGSDTIREAKVDDSPRPELNAASLAKASGEPSRELQRTSGLANASNVSVASTENETVTSSRSLKTTSTKDKRSSWRRLFSANGSKEEEPVVEPTGEIRRKVVIVGDGASGKSCLLHVFVTGSYPPCYVPTVFENYVADIELDGKMVQLALWDTCGLEDFDRLRPLSYPDAHAIIILFGIDSPDSLDNVQEKWISEVLHFNPGVPYFLVGNKKDLRHDQKTIEWLKKTYQSPVTHEQGEDVRKKIGANKYLECSAVTTEGIQELFVCVTRAALKMKKPKKKR</sequence>
<feature type="compositionally biased region" description="Polar residues" evidence="10">
    <location>
        <begin position="646"/>
        <end position="686"/>
    </location>
</feature>
<feature type="compositionally biased region" description="Polar residues" evidence="10">
    <location>
        <begin position="849"/>
        <end position="869"/>
    </location>
</feature>
<keyword evidence="3" id="KW-1003">Cell membrane</keyword>
<proteinExistence type="inferred from homology"/>
<dbReference type="SUPFAM" id="SSF52540">
    <property type="entry name" value="P-loop containing nucleoside triphosphate hydrolases"/>
    <property type="match status" value="1"/>
</dbReference>
<dbReference type="SUPFAM" id="SSF64268">
    <property type="entry name" value="PX domain"/>
    <property type="match status" value="1"/>
</dbReference>
<evidence type="ECO:0000256" key="7">
    <source>
        <dbReference type="ARBA" id="ARBA00023136"/>
    </source>
</evidence>
<dbReference type="PROSITE" id="PS51419">
    <property type="entry name" value="RAB"/>
    <property type="match status" value="1"/>
</dbReference>
<evidence type="ECO:0000256" key="1">
    <source>
        <dbReference type="ARBA" id="ARBA00004342"/>
    </source>
</evidence>
<dbReference type="GO" id="GO:0007264">
    <property type="term" value="P:small GTPase-mediated signal transduction"/>
    <property type="evidence" value="ECO:0007669"/>
    <property type="project" value="InterPro"/>
</dbReference>
<reference evidence="11" key="1">
    <citation type="journal article" date="2020" name="Stud. Mycol.">
        <title>101 Dothideomycetes genomes: a test case for predicting lifestyles and emergence of pathogens.</title>
        <authorList>
            <person name="Haridas S."/>
            <person name="Albert R."/>
            <person name="Binder M."/>
            <person name="Bloem J."/>
            <person name="Labutti K."/>
            <person name="Salamov A."/>
            <person name="Andreopoulos B."/>
            <person name="Baker S."/>
            <person name="Barry K."/>
            <person name="Bills G."/>
            <person name="Bluhm B."/>
            <person name="Cannon C."/>
            <person name="Castanera R."/>
            <person name="Culley D."/>
            <person name="Daum C."/>
            <person name="Ezra D."/>
            <person name="Gonzalez J."/>
            <person name="Henrissat B."/>
            <person name="Kuo A."/>
            <person name="Liang C."/>
            <person name="Lipzen A."/>
            <person name="Lutzoni F."/>
            <person name="Magnuson J."/>
            <person name="Mondo S."/>
            <person name="Nolan M."/>
            <person name="Ohm R."/>
            <person name="Pangilinan J."/>
            <person name="Park H.-J."/>
            <person name="Ramirez L."/>
            <person name="Alfaro M."/>
            <person name="Sun H."/>
            <person name="Tritt A."/>
            <person name="Yoshinaga Y."/>
            <person name="Zwiers L.-H."/>
            <person name="Turgeon B."/>
            <person name="Goodwin S."/>
            <person name="Spatafora J."/>
            <person name="Crous P."/>
            <person name="Grigoriev I."/>
        </authorList>
    </citation>
    <scope>NUCLEOTIDE SEQUENCE</scope>
    <source>
        <strain evidence="11">ATCC 36951</strain>
    </source>
</reference>
<evidence type="ECO:0000256" key="9">
    <source>
        <dbReference type="ARBA" id="ARBA00023289"/>
    </source>
</evidence>
<feature type="region of interest" description="Disordered" evidence="10">
    <location>
        <begin position="802"/>
        <end position="881"/>
    </location>
</feature>
<dbReference type="GO" id="GO:0005525">
    <property type="term" value="F:GTP binding"/>
    <property type="evidence" value="ECO:0007669"/>
    <property type="project" value="UniProtKB-KW"/>
</dbReference>
<feature type="compositionally biased region" description="Polar residues" evidence="10">
    <location>
        <begin position="604"/>
        <end position="618"/>
    </location>
</feature>
<dbReference type="AlphaFoldDB" id="A0A6A6C135"/>
<dbReference type="PANTHER" id="PTHR24072">
    <property type="entry name" value="RHO FAMILY GTPASE"/>
    <property type="match status" value="1"/>
</dbReference>
<dbReference type="SMART" id="SM00175">
    <property type="entry name" value="RAB"/>
    <property type="match status" value="1"/>
</dbReference>
<dbReference type="InterPro" id="IPR005225">
    <property type="entry name" value="Small_GTP-bd"/>
</dbReference>
<dbReference type="PRINTS" id="PR00449">
    <property type="entry name" value="RASTRNSFRMNG"/>
</dbReference>
<dbReference type="EMBL" id="ML993636">
    <property type="protein sequence ID" value="KAF2159529.1"/>
    <property type="molecule type" value="Genomic_DNA"/>
</dbReference>
<evidence type="ECO:0000256" key="8">
    <source>
        <dbReference type="ARBA" id="ARBA00023288"/>
    </source>
</evidence>
<dbReference type="GO" id="GO:0003924">
    <property type="term" value="F:GTPase activity"/>
    <property type="evidence" value="ECO:0007669"/>
    <property type="project" value="InterPro"/>
</dbReference>
<evidence type="ECO:0000256" key="3">
    <source>
        <dbReference type="ARBA" id="ARBA00022475"/>
    </source>
</evidence>
<dbReference type="SMART" id="SM00173">
    <property type="entry name" value="RAS"/>
    <property type="match status" value="1"/>
</dbReference>
<dbReference type="PROSITE" id="PS51421">
    <property type="entry name" value="RAS"/>
    <property type="match status" value="1"/>
</dbReference>
<protein>
    <recommendedName>
        <fullName evidence="13">Fungal N-terminal domain-containing protein</fullName>
    </recommendedName>
</protein>
<feature type="compositionally biased region" description="Basic and acidic residues" evidence="10">
    <location>
        <begin position="817"/>
        <end position="828"/>
    </location>
</feature>
<dbReference type="InterPro" id="IPR001806">
    <property type="entry name" value="Small_GTPase"/>
</dbReference>
<keyword evidence="7" id="KW-0472">Membrane</keyword>
<gene>
    <name evidence="11" type="ORF">M409DRAFT_30004</name>
</gene>
<dbReference type="Proteomes" id="UP000799537">
    <property type="component" value="Unassembled WGS sequence"/>
</dbReference>
<dbReference type="Gene3D" id="1.25.40.10">
    <property type="entry name" value="Tetratricopeptide repeat domain"/>
    <property type="match status" value="1"/>
</dbReference>
<dbReference type="InterPro" id="IPR027417">
    <property type="entry name" value="P-loop_NTPase"/>
</dbReference>
<keyword evidence="4" id="KW-0488">Methylation</keyword>
<dbReference type="Pfam" id="PF00071">
    <property type="entry name" value="Ras"/>
    <property type="match status" value="1"/>
</dbReference>
<dbReference type="FunFam" id="3.40.50.300:FF:000983">
    <property type="entry name" value="Rho family GTPase"/>
    <property type="match status" value="1"/>
</dbReference>
<keyword evidence="6" id="KW-0342">GTP-binding</keyword>
<dbReference type="OrthoDB" id="8830751at2759"/>
<evidence type="ECO:0000256" key="10">
    <source>
        <dbReference type="SAM" id="MobiDB-lite"/>
    </source>
</evidence>
<feature type="region of interest" description="Disordered" evidence="10">
    <location>
        <begin position="550"/>
        <end position="621"/>
    </location>
</feature>
<keyword evidence="9" id="KW-0636">Prenylation</keyword>
<comment type="subcellular location">
    <subcellularLocation>
        <location evidence="1">Cell membrane</location>
        <topology evidence="1">Lipid-anchor</topology>
        <orientation evidence="1">Cytoplasmic side</orientation>
    </subcellularLocation>
</comment>
<evidence type="ECO:0000256" key="5">
    <source>
        <dbReference type="ARBA" id="ARBA00022741"/>
    </source>
</evidence>
<evidence type="ECO:0000256" key="4">
    <source>
        <dbReference type="ARBA" id="ARBA00022481"/>
    </source>
</evidence>
<dbReference type="NCBIfam" id="TIGR00231">
    <property type="entry name" value="small_GTP"/>
    <property type="match status" value="1"/>
</dbReference>
<dbReference type="RefSeq" id="XP_033660418.1">
    <property type="nucleotide sequence ID" value="XM_033809713.1"/>
</dbReference>
<dbReference type="Gene3D" id="3.30.1520.10">
    <property type="entry name" value="Phox-like domain"/>
    <property type="match status" value="1"/>
</dbReference>
<dbReference type="InterPro" id="IPR036871">
    <property type="entry name" value="PX_dom_sf"/>
</dbReference>
<dbReference type="GO" id="GO:0035091">
    <property type="term" value="F:phosphatidylinositol binding"/>
    <property type="evidence" value="ECO:0007669"/>
    <property type="project" value="InterPro"/>
</dbReference>
<keyword evidence="8" id="KW-0449">Lipoprotein</keyword>
<evidence type="ECO:0008006" key="13">
    <source>
        <dbReference type="Google" id="ProtNLM"/>
    </source>
</evidence>
<dbReference type="Gene3D" id="3.40.50.300">
    <property type="entry name" value="P-loop containing nucleotide triphosphate hydrolases"/>
    <property type="match status" value="1"/>
</dbReference>
<feature type="region of interest" description="Disordered" evidence="10">
    <location>
        <begin position="639"/>
        <end position="687"/>
    </location>
</feature>
<accession>A0A6A6C135</accession>